<evidence type="ECO:0000256" key="8">
    <source>
        <dbReference type="ARBA" id="ARBA00023295"/>
    </source>
</evidence>
<dbReference type="PROSITE" id="PS51760">
    <property type="entry name" value="GH10_2"/>
    <property type="match status" value="1"/>
</dbReference>
<comment type="similarity">
    <text evidence="2 11">Belongs to the glycosyl hydrolase 10 (cellulase F) family.</text>
</comment>
<dbReference type="AlphaFoldDB" id="A0A7K1XU91"/>
<keyword evidence="5" id="KW-0677">Repeat</keyword>
<feature type="active site" description="Nucleophile" evidence="10">
    <location>
        <position position="457"/>
    </location>
</feature>
<evidence type="ECO:0000259" key="12">
    <source>
        <dbReference type="PROSITE" id="PS51760"/>
    </source>
</evidence>
<dbReference type="SUPFAM" id="SSF51445">
    <property type="entry name" value="(Trans)glycosidases"/>
    <property type="match status" value="1"/>
</dbReference>
<dbReference type="Proteomes" id="UP000451233">
    <property type="component" value="Unassembled WGS sequence"/>
</dbReference>
<dbReference type="Pfam" id="PF02018">
    <property type="entry name" value="CBM_4_9"/>
    <property type="match status" value="1"/>
</dbReference>
<dbReference type="PROSITE" id="PS51257">
    <property type="entry name" value="PROKAR_LIPOPROTEIN"/>
    <property type="match status" value="1"/>
</dbReference>
<dbReference type="InterPro" id="IPR044846">
    <property type="entry name" value="GH10"/>
</dbReference>
<evidence type="ECO:0000256" key="4">
    <source>
        <dbReference type="ARBA" id="ARBA00022729"/>
    </source>
</evidence>
<dbReference type="GO" id="GO:0045493">
    <property type="term" value="P:xylan catabolic process"/>
    <property type="evidence" value="ECO:0007669"/>
    <property type="project" value="UniProtKB-KW"/>
</dbReference>
<protein>
    <recommendedName>
        <fullName evidence="11">Beta-xylanase</fullName>
        <ecNumber evidence="11">3.2.1.8</ecNumber>
    </recommendedName>
</protein>
<keyword evidence="6 11" id="KW-0378">Hydrolase</keyword>
<dbReference type="PROSITE" id="PS00591">
    <property type="entry name" value="GH10_1"/>
    <property type="match status" value="1"/>
</dbReference>
<accession>A0A7K1XU91</accession>
<dbReference type="PRINTS" id="PR00134">
    <property type="entry name" value="GLHYDRLASE10"/>
</dbReference>
<dbReference type="InterPro" id="IPR001000">
    <property type="entry name" value="GH10_dom"/>
</dbReference>
<dbReference type="Gene3D" id="3.20.20.80">
    <property type="entry name" value="Glycosidases"/>
    <property type="match status" value="2"/>
</dbReference>
<keyword evidence="8 11" id="KW-0326">Glycosidase</keyword>
<dbReference type="EC" id="3.2.1.8" evidence="11"/>
<keyword evidence="14" id="KW-1185">Reference proteome</keyword>
<evidence type="ECO:0000256" key="7">
    <source>
        <dbReference type="ARBA" id="ARBA00023277"/>
    </source>
</evidence>
<evidence type="ECO:0000256" key="2">
    <source>
        <dbReference type="ARBA" id="ARBA00007495"/>
    </source>
</evidence>
<evidence type="ECO:0000256" key="9">
    <source>
        <dbReference type="ARBA" id="ARBA00023326"/>
    </source>
</evidence>
<dbReference type="Pfam" id="PF00331">
    <property type="entry name" value="Glyco_hydro_10"/>
    <property type="match status" value="2"/>
</dbReference>
<evidence type="ECO:0000313" key="13">
    <source>
        <dbReference type="EMBL" id="MXV14520.1"/>
    </source>
</evidence>
<dbReference type="GO" id="GO:0031176">
    <property type="term" value="F:endo-1,4-beta-xylanase activity"/>
    <property type="evidence" value="ECO:0007669"/>
    <property type="project" value="UniProtKB-EC"/>
</dbReference>
<name>A0A7K1XU91_9SPHI</name>
<dbReference type="InterPro" id="IPR017853">
    <property type="entry name" value="GH"/>
</dbReference>
<keyword evidence="7 11" id="KW-0119">Carbohydrate metabolism</keyword>
<evidence type="ECO:0000313" key="14">
    <source>
        <dbReference type="Proteomes" id="UP000451233"/>
    </source>
</evidence>
<evidence type="ECO:0000256" key="11">
    <source>
        <dbReference type="RuleBase" id="RU361174"/>
    </source>
</evidence>
<keyword evidence="3" id="KW-0858">Xylan degradation</keyword>
<gene>
    <name evidence="13" type="ORF">GS398_04355</name>
</gene>
<sequence length="558" mass="59664">MKSNAIFTGIFIAALMAASSCKVDDLDGGMKNNGNFANTDGSLKGIKSFPVGFAVVASDMANAKSWDIVKQHGNAITFGNELKNGSVVQADGTLNFTAADAMYNTANAAGIEVFGHTLVWHSQQRATWYNALIGGGGPVGGASNVLTNGDFETSSTAAVPFNGWAQFNATAGSSFTAAAGGDVRTGTGALKIVTAQDNSGGEWRVQLASPLFNTTVDKVYKVSYWIKATAPMSATVRFSTANTSGGNAQYPQANQNVTTAYELKEFTFTAKDAQTRILIDAGAKANTYFIDDITIVDNSVVPPPSGAQQMQLVDDAMKNYIQAVVTRYSGKIKAWDVINEPFSDGGALRDNTNTPAGTRSDIFVWQHYLGRGYAAKAFQYARAANATADLYMNDYNLESNTTKCDNFVTLAKELKAANTGITGVGTQMHMMLTDSYAGIISMMQKLASTGLKVRISELDIRINPGGTNPTAGYVPTAYDLQLQAAMYKFVVATYIKYVPEAQRGGITLWGVDDTTSWINTTTNVTANKLDYPLLFDKNFQKKPAFSGFLQALQGNGEN</sequence>
<comment type="catalytic activity">
    <reaction evidence="1 11">
        <text>Endohydrolysis of (1-&gt;4)-beta-D-xylosidic linkages in xylans.</text>
        <dbReference type="EC" id="3.2.1.8"/>
    </reaction>
</comment>
<dbReference type="InterPro" id="IPR031158">
    <property type="entry name" value="GH10_AS"/>
</dbReference>
<dbReference type="PANTHER" id="PTHR31490:SF88">
    <property type="entry name" value="BETA-XYLANASE"/>
    <property type="match status" value="1"/>
</dbReference>
<comment type="caution">
    <text evidence="13">The sequence shown here is derived from an EMBL/GenBank/DDBJ whole genome shotgun (WGS) entry which is preliminary data.</text>
</comment>
<evidence type="ECO:0000256" key="5">
    <source>
        <dbReference type="ARBA" id="ARBA00022737"/>
    </source>
</evidence>
<dbReference type="RefSeq" id="WP_160905486.1">
    <property type="nucleotide sequence ID" value="NZ_WVHS01000001.1"/>
</dbReference>
<dbReference type="SUPFAM" id="SSF49785">
    <property type="entry name" value="Galactose-binding domain-like"/>
    <property type="match status" value="1"/>
</dbReference>
<evidence type="ECO:0000256" key="6">
    <source>
        <dbReference type="ARBA" id="ARBA00022801"/>
    </source>
</evidence>
<evidence type="ECO:0000256" key="3">
    <source>
        <dbReference type="ARBA" id="ARBA00022651"/>
    </source>
</evidence>
<dbReference type="Gene3D" id="2.60.120.260">
    <property type="entry name" value="Galactose-binding domain-like"/>
    <property type="match status" value="1"/>
</dbReference>
<proteinExistence type="inferred from homology"/>
<keyword evidence="9 11" id="KW-0624">Polysaccharide degradation</keyword>
<dbReference type="InterPro" id="IPR003305">
    <property type="entry name" value="CenC_carb-bd"/>
</dbReference>
<dbReference type="SMART" id="SM00633">
    <property type="entry name" value="Glyco_10"/>
    <property type="match status" value="1"/>
</dbReference>
<dbReference type="PANTHER" id="PTHR31490">
    <property type="entry name" value="GLYCOSYL HYDROLASE"/>
    <property type="match status" value="1"/>
</dbReference>
<keyword evidence="4" id="KW-0732">Signal</keyword>
<feature type="domain" description="GH10" evidence="12">
    <location>
        <begin position="37"/>
        <end position="551"/>
    </location>
</feature>
<evidence type="ECO:0000256" key="1">
    <source>
        <dbReference type="ARBA" id="ARBA00000681"/>
    </source>
</evidence>
<organism evidence="13 14">
    <name type="scientific">Hufsiella ginkgonis</name>
    <dbReference type="NCBI Taxonomy" id="2695274"/>
    <lineage>
        <taxon>Bacteria</taxon>
        <taxon>Pseudomonadati</taxon>
        <taxon>Bacteroidota</taxon>
        <taxon>Sphingobacteriia</taxon>
        <taxon>Sphingobacteriales</taxon>
        <taxon>Sphingobacteriaceae</taxon>
        <taxon>Hufsiella</taxon>
    </lineage>
</organism>
<dbReference type="InterPro" id="IPR008979">
    <property type="entry name" value="Galactose-bd-like_sf"/>
</dbReference>
<dbReference type="EMBL" id="WVHS01000001">
    <property type="protein sequence ID" value="MXV14520.1"/>
    <property type="molecule type" value="Genomic_DNA"/>
</dbReference>
<evidence type="ECO:0000256" key="10">
    <source>
        <dbReference type="PROSITE-ProRule" id="PRU10061"/>
    </source>
</evidence>
<reference evidence="13 14" key="1">
    <citation type="submission" date="2019-11" db="EMBL/GenBank/DDBJ databases">
        <title>Pedobacter sp. HMF7056 Genome sequencing and assembly.</title>
        <authorList>
            <person name="Kang H."/>
            <person name="Kim H."/>
            <person name="Joh K."/>
        </authorList>
    </citation>
    <scope>NUCLEOTIDE SEQUENCE [LARGE SCALE GENOMIC DNA]</scope>
    <source>
        <strain evidence="13 14">HMF7056</strain>
    </source>
</reference>